<name>A0ABV8AAP2_9DEIO</name>
<evidence type="ECO:0000259" key="1">
    <source>
        <dbReference type="Pfam" id="PF06983"/>
    </source>
</evidence>
<dbReference type="PIRSF" id="PIRSF021700">
    <property type="entry name" value="3_dmu_93_MTrfase"/>
    <property type="match status" value="1"/>
</dbReference>
<dbReference type="CDD" id="cd06588">
    <property type="entry name" value="PhnB_like"/>
    <property type="match status" value="1"/>
</dbReference>
<dbReference type="Gene3D" id="3.30.720.110">
    <property type="match status" value="1"/>
</dbReference>
<dbReference type="InterPro" id="IPR009725">
    <property type="entry name" value="3_dmu_93_MTrfase"/>
</dbReference>
<organism evidence="2 3">
    <name type="scientific">Deinococcus antarcticus</name>
    <dbReference type="NCBI Taxonomy" id="1298767"/>
    <lineage>
        <taxon>Bacteria</taxon>
        <taxon>Thermotogati</taxon>
        <taxon>Deinococcota</taxon>
        <taxon>Deinococci</taxon>
        <taxon>Deinococcales</taxon>
        <taxon>Deinococcaceae</taxon>
        <taxon>Deinococcus</taxon>
    </lineage>
</organism>
<accession>A0ABV8AAP2</accession>
<dbReference type="Pfam" id="PF06983">
    <property type="entry name" value="3-dmu-9_3-mt"/>
    <property type="match status" value="1"/>
</dbReference>
<dbReference type="InterPro" id="IPR028973">
    <property type="entry name" value="PhnB-like"/>
</dbReference>
<evidence type="ECO:0000313" key="3">
    <source>
        <dbReference type="Proteomes" id="UP001595748"/>
    </source>
</evidence>
<comment type="caution">
    <text evidence="2">The sequence shown here is derived from an EMBL/GenBank/DDBJ whole genome shotgun (WGS) entry which is preliminary data.</text>
</comment>
<dbReference type="Gene3D" id="3.30.720.100">
    <property type="match status" value="1"/>
</dbReference>
<dbReference type="SUPFAM" id="SSF54593">
    <property type="entry name" value="Glyoxalase/Bleomycin resistance protein/Dihydroxybiphenyl dioxygenase"/>
    <property type="match status" value="1"/>
</dbReference>
<keyword evidence="3" id="KW-1185">Reference proteome</keyword>
<dbReference type="PANTHER" id="PTHR33990:SF4">
    <property type="entry name" value="PHNB-LIKE DOMAIN-CONTAINING PROTEIN"/>
    <property type="match status" value="1"/>
</dbReference>
<reference evidence="3" key="1">
    <citation type="journal article" date="2019" name="Int. J. Syst. Evol. Microbiol.">
        <title>The Global Catalogue of Microorganisms (GCM) 10K type strain sequencing project: providing services to taxonomists for standard genome sequencing and annotation.</title>
        <authorList>
            <consortium name="The Broad Institute Genomics Platform"/>
            <consortium name="The Broad Institute Genome Sequencing Center for Infectious Disease"/>
            <person name="Wu L."/>
            <person name="Ma J."/>
        </authorList>
    </citation>
    <scope>NUCLEOTIDE SEQUENCE [LARGE SCALE GENOMIC DNA]</scope>
    <source>
        <strain evidence="3">CCTCC AB 2013263</strain>
    </source>
</reference>
<gene>
    <name evidence="2" type="ORF">ACFOPQ_16135</name>
</gene>
<dbReference type="RefSeq" id="WP_380080026.1">
    <property type="nucleotide sequence ID" value="NZ_JBHRZF010000186.1"/>
</dbReference>
<proteinExistence type="predicted"/>
<dbReference type="InterPro" id="IPR029068">
    <property type="entry name" value="Glyas_Bleomycin-R_OHBP_Dase"/>
</dbReference>
<dbReference type="Proteomes" id="UP001595748">
    <property type="component" value="Unassembled WGS sequence"/>
</dbReference>
<protein>
    <submittedName>
        <fullName evidence="2">VOC family protein</fullName>
    </submittedName>
</protein>
<feature type="domain" description="PhnB-like" evidence="1">
    <location>
        <begin position="2"/>
        <end position="126"/>
    </location>
</feature>
<evidence type="ECO:0000313" key="2">
    <source>
        <dbReference type="EMBL" id="MFC3862291.1"/>
    </source>
</evidence>
<sequence length="128" mass="14645">MTITPFLMFQHGEAEEAMTFYLDTFQPSELLNLKRHPEGNMAGKVMLAHFRIRGQTIAVSDSSVRHAFDFTPSMSLYVTCENEADIQHIHDALAEGGQLLMPLDNYGFSRQFAWVQDRYGVSWQLTLE</sequence>
<dbReference type="PANTHER" id="PTHR33990">
    <property type="entry name" value="PROTEIN YJDN-RELATED"/>
    <property type="match status" value="1"/>
</dbReference>
<dbReference type="EMBL" id="JBHRZF010000186">
    <property type="protein sequence ID" value="MFC3862291.1"/>
    <property type="molecule type" value="Genomic_DNA"/>
</dbReference>